<feature type="transmembrane region" description="Helical" evidence="6">
    <location>
        <begin position="154"/>
        <end position="171"/>
    </location>
</feature>
<feature type="transmembrane region" description="Helical" evidence="6">
    <location>
        <begin position="183"/>
        <end position="200"/>
    </location>
</feature>
<keyword evidence="5 6" id="KW-0472">Membrane</keyword>
<accession>A0A8J2ZAZ9</accession>
<dbReference type="InterPro" id="IPR037185">
    <property type="entry name" value="EmrE-like"/>
</dbReference>
<evidence type="ECO:0000256" key="2">
    <source>
        <dbReference type="ARBA" id="ARBA00022475"/>
    </source>
</evidence>
<dbReference type="Pfam" id="PF00892">
    <property type="entry name" value="EamA"/>
    <property type="match status" value="2"/>
</dbReference>
<feature type="domain" description="EamA" evidence="7">
    <location>
        <begin position="10"/>
        <end position="133"/>
    </location>
</feature>
<evidence type="ECO:0000256" key="3">
    <source>
        <dbReference type="ARBA" id="ARBA00022692"/>
    </source>
</evidence>
<dbReference type="Proteomes" id="UP000597507">
    <property type="component" value="Unassembled WGS sequence"/>
</dbReference>
<organism evidence="8 9">
    <name type="scientific">Caldovatus sediminis</name>
    <dbReference type="NCBI Taxonomy" id="2041189"/>
    <lineage>
        <taxon>Bacteria</taxon>
        <taxon>Pseudomonadati</taxon>
        <taxon>Pseudomonadota</taxon>
        <taxon>Alphaproteobacteria</taxon>
        <taxon>Acetobacterales</taxon>
        <taxon>Roseomonadaceae</taxon>
        <taxon>Caldovatus</taxon>
    </lineage>
</organism>
<sequence>MGPAFAMLGVSVVLFGGTWPVTKAAVDAGATPLWFGLSRAGLAALMAAMLLAALGRLRLPSRQDWRVVAAIGLLQIGGFFALAHLALLVVPAGRTSVLANVVTYWLIPLSMLFLGERVSARRWVAAALGLAGVGALAGPWAVDWGSARELLGHGMLMLAALLWSVAIVVTRRWPPHRPMLEQLPWCFGLGTLVLGPLALLAEPRGGIPAAAWPHMLAVGGVAAPVGTWCVIEVGRRLPGAVSSVGFLLVPAVGVILAALWLGEPVGWDVLAGGALIVASVALAARG</sequence>
<dbReference type="AlphaFoldDB" id="A0A8J2ZAZ9"/>
<feature type="transmembrane region" description="Helical" evidence="6">
    <location>
        <begin position="243"/>
        <end position="261"/>
    </location>
</feature>
<evidence type="ECO:0000256" key="1">
    <source>
        <dbReference type="ARBA" id="ARBA00004651"/>
    </source>
</evidence>
<feature type="transmembrane region" description="Helical" evidence="6">
    <location>
        <begin position="212"/>
        <end position="231"/>
    </location>
</feature>
<reference evidence="8 9" key="1">
    <citation type="journal article" date="2014" name="Int. J. Syst. Evol. Microbiol.">
        <title>Complete genome sequence of Corynebacterium casei LMG S-19264T (=DSM 44701T), isolated from a smear-ripened cheese.</title>
        <authorList>
            <consortium name="US DOE Joint Genome Institute (JGI-PGF)"/>
            <person name="Walter F."/>
            <person name="Albersmeier A."/>
            <person name="Kalinowski J."/>
            <person name="Ruckert C."/>
        </authorList>
    </citation>
    <scope>NUCLEOTIDE SEQUENCE [LARGE SCALE GENOMIC DNA]</scope>
    <source>
        <strain evidence="8 9">CGMCC 1.16330</strain>
    </source>
</reference>
<dbReference type="EMBL" id="BMKS01000004">
    <property type="protein sequence ID" value="GGG30692.1"/>
    <property type="molecule type" value="Genomic_DNA"/>
</dbReference>
<evidence type="ECO:0000256" key="5">
    <source>
        <dbReference type="ARBA" id="ARBA00023136"/>
    </source>
</evidence>
<keyword evidence="9" id="KW-1185">Reference proteome</keyword>
<keyword evidence="3 6" id="KW-0812">Transmembrane</keyword>
<gene>
    <name evidence="8" type="ORF">GCM10010964_18240</name>
</gene>
<comment type="caution">
    <text evidence="8">The sequence shown here is derived from an EMBL/GenBank/DDBJ whole genome shotgun (WGS) entry which is preliminary data.</text>
</comment>
<feature type="transmembrane region" description="Helical" evidence="6">
    <location>
        <begin position="34"/>
        <end position="55"/>
    </location>
</feature>
<dbReference type="SUPFAM" id="SSF103481">
    <property type="entry name" value="Multidrug resistance efflux transporter EmrE"/>
    <property type="match status" value="2"/>
</dbReference>
<dbReference type="GO" id="GO:0005886">
    <property type="term" value="C:plasma membrane"/>
    <property type="evidence" value="ECO:0007669"/>
    <property type="project" value="UniProtKB-SubCell"/>
</dbReference>
<evidence type="ECO:0000256" key="4">
    <source>
        <dbReference type="ARBA" id="ARBA00022989"/>
    </source>
</evidence>
<evidence type="ECO:0000313" key="9">
    <source>
        <dbReference type="Proteomes" id="UP000597507"/>
    </source>
</evidence>
<feature type="transmembrane region" description="Helical" evidence="6">
    <location>
        <begin position="123"/>
        <end position="142"/>
    </location>
</feature>
<evidence type="ECO:0000313" key="8">
    <source>
        <dbReference type="EMBL" id="GGG30692.1"/>
    </source>
</evidence>
<keyword evidence="4 6" id="KW-1133">Transmembrane helix</keyword>
<protein>
    <recommendedName>
        <fullName evidence="7">EamA domain-containing protein</fullName>
    </recommendedName>
</protein>
<feature type="transmembrane region" description="Helical" evidence="6">
    <location>
        <begin position="267"/>
        <end position="284"/>
    </location>
</feature>
<feature type="transmembrane region" description="Helical" evidence="6">
    <location>
        <begin position="67"/>
        <end position="90"/>
    </location>
</feature>
<keyword evidence="2" id="KW-1003">Cell membrane</keyword>
<feature type="domain" description="EamA" evidence="7">
    <location>
        <begin position="151"/>
        <end position="283"/>
    </location>
</feature>
<feature type="transmembrane region" description="Helical" evidence="6">
    <location>
        <begin position="96"/>
        <end position="114"/>
    </location>
</feature>
<evidence type="ECO:0000259" key="7">
    <source>
        <dbReference type="Pfam" id="PF00892"/>
    </source>
</evidence>
<name>A0A8J2ZAZ9_9PROT</name>
<evidence type="ECO:0000256" key="6">
    <source>
        <dbReference type="SAM" id="Phobius"/>
    </source>
</evidence>
<dbReference type="PANTHER" id="PTHR32322">
    <property type="entry name" value="INNER MEMBRANE TRANSPORTER"/>
    <property type="match status" value="1"/>
</dbReference>
<comment type="subcellular location">
    <subcellularLocation>
        <location evidence="1">Cell membrane</location>
        <topology evidence="1">Multi-pass membrane protein</topology>
    </subcellularLocation>
</comment>
<dbReference type="InterPro" id="IPR050638">
    <property type="entry name" value="AA-Vitamin_Transporters"/>
</dbReference>
<proteinExistence type="predicted"/>
<dbReference type="PANTHER" id="PTHR32322:SF18">
    <property type="entry name" value="S-ADENOSYLMETHIONINE_S-ADENOSYLHOMOCYSTEINE TRANSPORTER"/>
    <property type="match status" value="1"/>
</dbReference>
<dbReference type="InterPro" id="IPR000620">
    <property type="entry name" value="EamA_dom"/>
</dbReference>
<dbReference type="RefSeq" id="WP_188899693.1">
    <property type="nucleotide sequence ID" value="NZ_BMKS01000004.1"/>
</dbReference>